<protein>
    <submittedName>
        <fullName evidence="1">Uncharacterized protein</fullName>
    </submittedName>
</protein>
<reference evidence="1" key="1">
    <citation type="submission" date="2014-05" db="EMBL/GenBank/DDBJ databases">
        <authorList>
            <person name="Chronopoulou M."/>
        </authorList>
    </citation>
    <scope>NUCLEOTIDE SEQUENCE</scope>
    <source>
        <tissue evidence="1">Whole organism</tissue>
    </source>
</reference>
<proteinExistence type="predicted"/>
<dbReference type="EMBL" id="HACA01005416">
    <property type="protein sequence ID" value="CDW22777.1"/>
    <property type="molecule type" value="Transcribed_RNA"/>
</dbReference>
<name>A0A0K2TB31_LEPSM</name>
<sequence>MIKIVSYFQYMIKFNIVDGFHISIISYKNQILIFKGRVSKLPIASYVVVINSKDVNGIKEQKYFLFR</sequence>
<dbReference type="AlphaFoldDB" id="A0A0K2TB31"/>
<evidence type="ECO:0000313" key="1">
    <source>
        <dbReference type="EMBL" id="CDW22777.1"/>
    </source>
</evidence>
<accession>A0A0K2TB31</accession>
<organism evidence="1">
    <name type="scientific">Lepeophtheirus salmonis</name>
    <name type="common">Salmon louse</name>
    <name type="synonym">Caligus salmonis</name>
    <dbReference type="NCBI Taxonomy" id="72036"/>
    <lineage>
        <taxon>Eukaryota</taxon>
        <taxon>Metazoa</taxon>
        <taxon>Ecdysozoa</taxon>
        <taxon>Arthropoda</taxon>
        <taxon>Crustacea</taxon>
        <taxon>Multicrustacea</taxon>
        <taxon>Hexanauplia</taxon>
        <taxon>Copepoda</taxon>
        <taxon>Siphonostomatoida</taxon>
        <taxon>Caligidae</taxon>
        <taxon>Lepeophtheirus</taxon>
    </lineage>
</organism>